<dbReference type="InterPro" id="IPR050469">
    <property type="entry name" value="Diguanylate_Cyclase"/>
</dbReference>
<feature type="modified residue" description="4-aspartylphosphate" evidence="3">
    <location>
        <position position="60"/>
    </location>
</feature>
<evidence type="ECO:0000256" key="2">
    <source>
        <dbReference type="ARBA" id="ARBA00034247"/>
    </source>
</evidence>
<accession>A0ABX7V1Z9</accession>
<keyword evidence="6" id="KW-0808">Transferase</keyword>
<keyword evidence="6" id="KW-0548">Nucleotidyltransferase</keyword>
<dbReference type="NCBIfam" id="TIGR00254">
    <property type="entry name" value="GGDEF"/>
    <property type="match status" value="1"/>
</dbReference>
<dbReference type="Proteomes" id="UP000665025">
    <property type="component" value="Chromosome 1"/>
</dbReference>
<dbReference type="Pfam" id="PF00990">
    <property type="entry name" value="GGDEF"/>
    <property type="match status" value="1"/>
</dbReference>
<protein>
    <recommendedName>
        <fullName evidence="1">diguanylate cyclase</fullName>
        <ecNumber evidence="1">2.7.7.65</ecNumber>
    </recommendedName>
</protein>
<dbReference type="SMART" id="SM00448">
    <property type="entry name" value="REC"/>
    <property type="match status" value="1"/>
</dbReference>
<feature type="domain" description="GGDEF" evidence="5">
    <location>
        <begin position="170"/>
        <end position="307"/>
    </location>
</feature>
<dbReference type="SUPFAM" id="SSF52172">
    <property type="entry name" value="CheY-like"/>
    <property type="match status" value="1"/>
</dbReference>
<dbReference type="RefSeq" id="WP_209051554.1">
    <property type="nucleotide sequence ID" value="NZ_CP072425.1"/>
</dbReference>
<evidence type="ECO:0000256" key="3">
    <source>
        <dbReference type="PROSITE-ProRule" id="PRU00169"/>
    </source>
</evidence>
<dbReference type="EC" id="2.7.7.65" evidence="1"/>
<dbReference type="Gene3D" id="3.40.50.2300">
    <property type="match status" value="1"/>
</dbReference>
<dbReference type="PROSITE" id="PS50110">
    <property type="entry name" value="RESPONSE_REGULATORY"/>
    <property type="match status" value="1"/>
</dbReference>
<comment type="catalytic activity">
    <reaction evidence="2">
        <text>2 GTP = 3',3'-c-di-GMP + 2 diphosphate</text>
        <dbReference type="Rhea" id="RHEA:24898"/>
        <dbReference type="ChEBI" id="CHEBI:33019"/>
        <dbReference type="ChEBI" id="CHEBI:37565"/>
        <dbReference type="ChEBI" id="CHEBI:58805"/>
        <dbReference type="EC" id="2.7.7.65"/>
    </reaction>
</comment>
<reference evidence="6 7" key="1">
    <citation type="submission" date="2021-03" db="EMBL/GenBank/DDBJ databases">
        <title>Complete Genome of Pseudoalteromonas viridis Strain BBR56, a new biocontrol bacterial candidate.</title>
        <authorList>
            <person name="Handayani D.P."/>
            <person name="Isnansetyo A."/>
            <person name="Istiqomah I."/>
            <person name="Jumina J."/>
        </authorList>
    </citation>
    <scope>NUCLEOTIDE SEQUENCE [LARGE SCALE GENOMIC DNA]</scope>
    <source>
        <strain evidence="6 7">BBR56</strain>
    </source>
</reference>
<keyword evidence="3" id="KW-0597">Phosphoprotein</keyword>
<dbReference type="SMART" id="SM00267">
    <property type="entry name" value="GGDEF"/>
    <property type="match status" value="1"/>
</dbReference>
<dbReference type="CDD" id="cd17546">
    <property type="entry name" value="REC_hyHK_CKI1_RcsC-like"/>
    <property type="match status" value="1"/>
</dbReference>
<evidence type="ECO:0000313" key="7">
    <source>
        <dbReference type="Proteomes" id="UP000665025"/>
    </source>
</evidence>
<gene>
    <name evidence="6" type="ORF">J5X90_13010</name>
</gene>
<organism evidence="6 7">
    <name type="scientific">Pseudoalteromonas viridis</name>
    <dbReference type="NCBI Taxonomy" id="339617"/>
    <lineage>
        <taxon>Bacteria</taxon>
        <taxon>Pseudomonadati</taxon>
        <taxon>Pseudomonadota</taxon>
        <taxon>Gammaproteobacteria</taxon>
        <taxon>Alteromonadales</taxon>
        <taxon>Pseudoalteromonadaceae</taxon>
        <taxon>Pseudoalteromonas</taxon>
    </lineage>
</organism>
<dbReference type="SUPFAM" id="SSF55073">
    <property type="entry name" value="Nucleotide cyclase"/>
    <property type="match status" value="1"/>
</dbReference>
<proteinExistence type="predicted"/>
<feature type="domain" description="Response regulatory" evidence="4">
    <location>
        <begin position="12"/>
        <end position="127"/>
    </location>
</feature>
<dbReference type="GO" id="GO:0052621">
    <property type="term" value="F:diguanylate cyclase activity"/>
    <property type="evidence" value="ECO:0007669"/>
    <property type="project" value="UniProtKB-EC"/>
</dbReference>
<dbReference type="CDD" id="cd01949">
    <property type="entry name" value="GGDEF"/>
    <property type="match status" value="1"/>
</dbReference>
<dbReference type="InterPro" id="IPR043128">
    <property type="entry name" value="Rev_trsase/Diguanyl_cyclase"/>
</dbReference>
<dbReference type="PANTHER" id="PTHR45138">
    <property type="entry name" value="REGULATORY COMPONENTS OF SENSORY TRANSDUCTION SYSTEM"/>
    <property type="match status" value="1"/>
</dbReference>
<dbReference type="PROSITE" id="PS50887">
    <property type="entry name" value="GGDEF"/>
    <property type="match status" value="1"/>
</dbReference>
<evidence type="ECO:0000256" key="1">
    <source>
        <dbReference type="ARBA" id="ARBA00012528"/>
    </source>
</evidence>
<sequence length="321" mass="35641">MFKEIEDLSESLVLIVEDSMLTQKVISCFLEGICSVQMVTSGEKAIEFCRATPPDLILMDWVLEGMSGVEACKQLQDMEGLSDIPIIFVTSNISEQQQDLCWDAGAVDFIPKPIVAKTLINRVKTHLKYKQQADTLKRYSYYDGLTKVFNRRFFDMEGARQFKQSVRQQHTCSVVMLDIDHFKKFNDRYGHLNGDDALKAVASAIDGEIRRPMDGVYRYGGEEFAILLPDTEPDGAKQLADQFVTAVKALGIVHEDSDSGVVTISAGVASNTRGECYQDLEALIAAADEALYNAKHQGRNRACVAEKRALRPFSCNSTGAA</sequence>
<dbReference type="InterPro" id="IPR000160">
    <property type="entry name" value="GGDEF_dom"/>
</dbReference>
<dbReference type="PANTHER" id="PTHR45138:SF9">
    <property type="entry name" value="DIGUANYLATE CYCLASE DGCM-RELATED"/>
    <property type="match status" value="1"/>
</dbReference>
<dbReference type="EMBL" id="CP072425">
    <property type="protein sequence ID" value="QTL34465.1"/>
    <property type="molecule type" value="Genomic_DNA"/>
</dbReference>
<dbReference type="Pfam" id="PF00072">
    <property type="entry name" value="Response_reg"/>
    <property type="match status" value="1"/>
</dbReference>
<dbReference type="Gene3D" id="3.30.70.270">
    <property type="match status" value="1"/>
</dbReference>
<evidence type="ECO:0000259" key="5">
    <source>
        <dbReference type="PROSITE" id="PS50887"/>
    </source>
</evidence>
<dbReference type="InterPro" id="IPR011006">
    <property type="entry name" value="CheY-like_superfamily"/>
</dbReference>
<keyword evidence="7" id="KW-1185">Reference proteome</keyword>
<dbReference type="InterPro" id="IPR029787">
    <property type="entry name" value="Nucleotide_cyclase"/>
</dbReference>
<name>A0ABX7V1Z9_9GAMM</name>
<dbReference type="InterPro" id="IPR001789">
    <property type="entry name" value="Sig_transdc_resp-reg_receiver"/>
</dbReference>
<evidence type="ECO:0000259" key="4">
    <source>
        <dbReference type="PROSITE" id="PS50110"/>
    </source>
</evidence>
<evidence type="ECO:0000313" key="6">
    <source>
        <dbReference type="EMBL" id="QTL34465.1"/>
    </source>
</evidence>